<evidence type="ECO:0008006" key="9">
    <source>
        <dbReference type="Google" id="ProtNLM"/>
    </source>
</evidence>
<dbReference type="SUPFAM" id="SSF50729">
    <property type="entry name" value="PH domain-like"/>
    <property type="match status" value="1"/>
</dbReference>
<dbReference type="SMART" id="SM00036">
    <property type="entry name" value="CNH"/>
    <property type="match status" value="1"/>
</dbReference>
<feature type="region of interest" description="Disordered" evidence="3">
    <location>
        <begin position="523"/>
        <end position="547"/>
    </location>
</feature>
<dbReference type="SMART" id="SM00233">
    <property type="entry name" value="PH"/>
    <property type="match status" value="1"/>
</dbReference>
<proteinExistence type="predicted"/>
<name>A0A9P7NC35_9HYPO</name>
<dbReference type="InterPro" id="IPR035899">
    <property type="entry name" value="DBL_dom_sf"/>
</dbReference>
<feature type="compositionally biased region" description="Low complexity" evidence="3">
    <location>
        <begin position="86"/>
        <end position="111"/>
    </location>
</feature>
<dbReference type="InterPro" id="IPR011993">
    <property type="entry name" value="PH-like_dom_sf"/>
</dbReference>
<dbReference type="Pfam" id="PF00621">
    <property type="entry name" value="RhoGEF"/>
    <property type="match status" value="1"/>
</dbReference>
<dbReference type="CDD" id="cd00160">
    <property type="entry name" value="RhoGEF"/>
    <property type="match status" value="1"/>
</dbReference>
<feature type="compositionally biased region" description="Polar residues" evidence="3">
    <location>
        <begin position="445"/>
        <end position="457"/>
    </location>
</feature>
<dbReference type="Proteomes" id="UP000748025">
    <property type="component" value="Unassembled WGS sequence"/>
</dbReference>
<keyword evidence="2" id="KW-0344">Guanine-nucleotide releasing factor</keyword>
<dbReference type="PANTHER" id="PTHR46572:SF1">
    <property type="entry name" value="RHO1 GUANINE NUCLEOTIDE EXCHANGE FACTOR TUS1"/>
    <property type="match status" value="1"/>
</dbReference>
<feature type="compositionally biased region" description="Low complexity" evidence="3">
    <location>
        <begin position="689"/>
        <end position="698"/>
    </location>
</feature>
<evidence type="ECO:0000256" key="3">
    <source>
        <dbReference type="SAM" id="MobiDB-lite"/>
    </source>
</evidence>
<dbReference type="InterPro" id="IPR041675">
    <property type="entry name" value="PH_5"/>
</dbReference>
<dbReference type="InterPro" id="IPR001180">
    <property type="entry name" value="CNH_dom"/>
</dbReference>
<keyword evidence="8" id="KW-1185">Reference proteome</keyword>
<feature type="region of interest" description="Disordered" evidence="3">
    <location>
        <begin position="624"/>
        <end position="754"/>
    </location>
</feature>
<dbReference type="InterPro" id="IPR000219">
    <property type="entry name" value="DH_dom"/>
</dbReference>
<reference evidence="7" key="1">
    <citation type="journal article" date="2020" name="bioRxiv">
        <title>Whole genome comparisons of ergot fungi reveals the divergence and evolution of species within the genus Claviceps are the result of varying mechanisms driving genome evolution and host range expansion.</title>
        <authorList>
            <person name="Wyka S.A."/>
            <person name="Mondo S.J."/>
            <person name="Liu M."/>
            <person name="Dettman J."/>
            <person name="Nalam V."/>
            <person name="Broders K.D."/>
        </authorList>
    </citation>
    <scope>NUCLEOTIDE SEQUENCE</scope>
    <source>
        <strain evidence="7">CCC 602</strain>
    </source>
</reference>
<gene>
    <name evidence="7" type="ORF">E4U43_007753</name>
</gene>
<dbReference type="Pfam" id="PF15405">
    <property type="entry name" value="PH_5"/>
    <property type="match status" value="1"/>
</dbReference>
<feature type="compositionally biased region" description="Polar residues" evidence="3">
    <location>
        <begin position="324"/>
        <end position="354"/>
    </location>
</feature>
<feature type="compositionally biased region" description="Pro residues" evidence="3">
    <location>
        <begin position="26"/>
        <end position="35"/>
    </location>
</feature>
<sequence>MSFRGDDQRRYGHVPPVQYAVAGQQPHPPQHPPQHPQQHPQQQYQHHHQQPDQQAVGVGRRPSFNTGDDSAYYNHHAHGADGDLFSPSPAGSGGNPSLSRHASSTSTSALSGYQHQYRDPIPAPPSHATYNPQSFVPSSNTGFPRAQSAVLPHHPHPVSRFSTASVNPYNAPSPPASSYTPQAYNPAAYANTNAVPQRHDSYHGFAAHDQYGNTSSATAVSPGYGQALAGTYSSNYHAQPARSPPLPPEYRQSLPTSPSSFTPSYSQAASAYDPSHYTAAGGHYSAYGTNGGAPPYPTTPSSAQTQAPYPSVSHIPDGPDYAASSDQHLYYTSQHADSRTSPSTSPYLQPQKSPGLQRHPTNAPLPTRPMEDVPEESMLWDDEHDRTLSRAGDNERLMQDIEAELGGVDYHLRHRSPSFEDGRLSEEQTGRLRGHSFASAHTPASAITSPGKASSRSCYDDDDDNNNNNNHHNHDDDDDDDDDDDPEGTAGVLAMQQAELDDQRFSGNMFMFSGAAAAAAVNAHTEPLSSPPATEPEHDDAGEFGGMDLGMLSGGYAGSVAYGPDVTSPPRSSSMPDGPRPLHTPGYYNSLIDDYVDDGAFQNAEIDYGGTGGLQAPEAHRLSFDEGREERVSIHSHHSGLDSPSKDEYGDLFYHPGLSSRPLPALPPGNSSDSSSMLSVHSRLHSQHHQQQSLSLNSDARYPQAEGPEAYHHQSGGQQPLYPERSISLSGHSYTPPVQAPARSRTDAAEDRRKYRQYQTMPTTAAATHHGPIFSDYDSAPAASSDAFDGITLPSGRKKKFIPSKLTASDFNKCKEPWALSGIELWVRTMGDGELDLREKTIEEALTNLFVFKVPTMNVADAEALSGDVVVRMLDHQVLLPDEEWVKFGRGHISGVLWQLSGSGCYSPKVHEFEISGRCYAHHCTRTLKKIDLEAFSDEVKGADTWNVFYKLKKEDWESKPKKEVDRQNILHEIVTGEENYIKQLNIFRTLYRDDLQTRNPPIVPPDKLGKLLVAVFGKLDTVLRINKDHLLAQLKYRQQEQGPWVVGFSDLFREWIRKAKADYIQYASGYPRATYMVRNEAERNMLFRKFLEDKQRHKLSSKQDWTHFLITPLQRLQRYILLLQSVEHKMIGDSEEKTNLQKAIQEIQTVTHECDAKVAETNKRVQMAELHRMLVPRGKFKLELNLDHMGRVLIKEGELQRMGSKGMRWVDSHVLLFDHYLILSKASKDSKGLKTYDVSREPIPMPLLFLESMNDEPVMKQKGLTAPLGRTTAAPSNSHSNKLPSNGGRPGMEHSPSGSSSTPVTTTVLNDSEGKILYPFKVKHLGHELYTLYASSAQDRLKWCTSIIDAKARHAKALFAQNAEPFRLRVLADASFHYDAGSVYARAAGAPLKETPLDRAIRELESTLGPAQGIAPVCRAQVNCATGFSAFGKAAIAIGTDYGVYISDPANARGWTRSVQVNRVTQITVLEEFSVCLVIADKSLICYPLDVIAPFAPHVDDNPRRASQRLAKDVSYFATARMKDRLLVFYKRKEGLHTSFKVLEPIYHKATEKRSRMFGTRRSAAGSTDTFRDFDEFYLPTECYSLSIFQTYVAVSTSKGVEMLTLDKKQPMSIPDLKAPANASIAGHIRDQKPLGMFRLNMNEFILTYEACAVYVDKYGDVSRTLIMEYTGKHKKAKGATMYGQYLLLFNEDYVEVRNAENGRLRQIIAGRDVRVIDYGVRGPTGSNSTQPHQTTYGHNGQPVLLGDMSKGTVKIAMSHPELPGRQIVLEMLLNDGHSED</sequence>
<dbReference type="InterPro" id="IPR001849">
    <property type="entry name" value="PH_domain"/>
</dbReference>
<dbReference type="OrthoDB" id="660555at2759"/>
<evidence type="ECO:0000259" key="6">
    <source>
        <dbReference type="PROSITE" id="PS50219"/>
    </source>
</evidence>
<feature type="compositionally biased region" description="Basic and acidic residues" evidence="3">
    <location>
        <begin position="624"/>
        <end position="633"/>
    </location>
</feature>
<feature type="compositionally biased region" description="Low complexity" evidence="3">
    <location>
        <begin position="671"/>
        <end position="681"/>
    </location>
</feature>
<dbReference type="GO" id="GO:0005085">
    <property type="term" value="F:guanyl-nucleotide exchange factor activity"/>
    <property type="evidence" value="ECO:0007669"/>
    <property type="project" value="UniProtKB-KW"/>
</dbReference>
<dbReference type="InterPro" id="IPR052233">
    <property type="entry name" value="Rho-type_GEFs"/>
</dbReference>
<feature type="region of interest" description="Disordered" evidence="3">
    <location>
        <begin position="291"/>
        <end position="372"/>
    </location>
</feature>
<dbReference type="Pfam" id="PF23582">
    <property type="entry name" value="WHD_RGF3"/>
    <property type="match status" value="1"/>
</dbReference>
<dbReference type="SUPFAM" id="SSF48065">
    <property type="entry name" value="DBL homology domain (DH-domain)"/>
    <property type="match status" value="1"/>
</dbReference>
<comment type="caution">
    <text evidence="7">The sequence shown here is derived from an EMBL/GenBank/DDBJ whole genome shotgun (WGS) entry which is preliminary data.</text>
</comment>
<dbReference type="PANTHER" id="PTHR46572">
    <property type="entry name" value="RHO1 GDP-GTP EXCHANGE PROTEIN 1-RELATED"/>
    <property type="match status" value="1"/>
</dbReference>
<dbReference type="PROSITE" id="PS50010">
    <property type="entry name" value="DH_2"/>
    <property type="match status" value="1"/>
</dbReference>
<dbReference type="EMBL" id="SRPW01000726">
    <property type="protein sequence ID" value="KAG6012506.1"/>
    <property type="molecule type" value="Genomic_DNA"/>
</dbReference>
<organism evidence="7 8">
    <name type="scientific">Claviceps pusilla</name>
    <dbReference type="NCBI Taxonomy" id="123648"/>
    <lineage>
        <taxon>Eukaryota</taxon>
        <taxon>Fungi</taxon>
        <taxon>Dikarya</taxon>
        <taxon>Ascomycota</taxon>
        <taxon>Pezizomycotina</taxon>
        <taxon>Sordariomycetes</taxon>
        <taxon>Hypocreomycetidae</taxon>
        <taxon>Hypocreales</taxon>
        <taxon>Clavicipitaceae</taxon>
        <taxon>Claviceps</taxon>
    </lineage>
</organism>
<feature type="compositionally biased region" description="Low complexity" evidence="3">
    <location>
        <begin position="1296"/>
        <end position="1307"/>
    </location>
</feature>
<evidence type="ECO:0000256" key="1">
    <source>
        <dbReference type="ARBA" id="ARBA00022553"/>
    </source>
</evidence>
<accession>A0A9P7NC35</accession>
<evidence type="ECO:0000313" key="8">
    <source>
        <dbReference type="Proteomes" id="UP000748025"/>
    </source>
</evidence>
<feature type="compositionally biased region" description="Basic and acidic residues" evidence="3">
    <location>
        <begin position="744"/>
        <end position="753"/>
    </location>
</feature>
<feature type="compositionally biased region" description="Acidic residues" evidence="3">
    <location>
        <begin position="476"/>
        <end position="487"/>
    </location>
</feature>
<feature type="region of interest" description="Disordered" evidence="3">
    <location>
        <begin position="1"/>
        <end position="133"/>
    </location>
</feature>
<feature type="region of interest" description="Disordered" evidence="3">
    <location>
        <begin position="235"/>
        <end position="268"/>
    </location>
</feature>
<feature type="compositionally biased region" description="Basic and acidic residues" evidence="3">
    <location>
        <begin position="1"/>
        <end position="10"/>
    </location>
</feature>
<keyword evidence="1" id="KW-0597">Phosphoprotein</keyword>
<feature type="compositionally biased region" description="Polar residues" evidence="3">
    <location>
        <begin position="1274"/>
        <end position="1285"/>
    </location>
</feature>
<feature type="compositionally biased region" description="Polar residues" evidence="3">
    <location>
        <begin position="299"/>
        <end position="308"/>
    </location>
</feature>
<dbReference type="SMART" id="SM00325">
    <property type="entry name" value="RhoGEF"/>
    <property type="match status" value="1"/>
</dbReference>
<feature type="region of interest" description="Disordered" evidence="3">
    <location>
        <begin position="1269"/>
        <end position="1307"/>
    </location>
</feature>
<dbReference type="Gene3D" id="2.30.29.30">
    <property type="entry name" value="Pleckstrin-homology domain (PH domain)/Phosphotyrosine-binding domain (PTB)"/>
    <property type="match status" value="1"/>
</dbReference>
<feature type="region of interest" description="Disordered" evidence="3">
    <location>
        <begin position="419"/>
        <end position="489"/>
    </location>
</feature>
<evidence type="ECO:0000259" key="4">
    <source>
        <dbReference type="PROSITE" id="PS50003"/>
    </source>
</evidence>
<dbReference type="PROSITE" id="PS50003">
    <property type="entry name" value="PH_DOMAIN"/>
    <property type="match status" value="1"/>
</dbReference>
<feature type="compositionally biased region" description="Low complexity" evidence="3">
    <location>
        <begin position="253"/>
        <end position="266"/>
    </location>
</feature>
<feature type="domain" description="PH" evidence="4">
    <location>
        <begin position="1193"/>
        <end position="1353"/>
    </location>
</feature>
<evidence type="ECO:0000313" key="7">
    <source>
        <dbReference type="EMBL" id="KAG6012506.1"/>
    </source>
</evidence>
<evidence type="ECO:0000259" key="5">
    <source>
        <dbReference type="PROSITE" id="PS50010"/>
    </source>
</evidence>
<protein>
    <recommendedName>
        <fullName evidence="9">GDP/GTP exchange factor Rom2p</fullName>
    </recommendedName>
</protein>
<dbReference type="InterPro" id="IPR057283">
    <property type="entry name" value="RGF3_WH"/>
</dbReference>
<dbReference type="PROSITE" id="PS50219">
    <property type="entry name" value="CNH"/>
    <property type="match status" value="1"/>
</dbReference>
<dbReference type="Gene3D" id="1.20.900.10">
    <property type="entry name" value="Dbl homology (DH) domain"/>
    <property type="match status" value="1"/>
</dbReference>
<feature type="compositionally biased region" description="Basic and acidic residues" evidence="3">
    <location>
        <begin position="419"/>
        <end position="430"/>
    </location>
</feature>
<dbReference type="Pfam" id="PF00780">
    <property type="entry name" value="CNH"/>
    <property type="match status" value="1"/>
</dbReference>
<feature type="domain" description="CNH" evidence="6">
    <location>
        <begin position="1420"/>
        <end position="1725"/>
    </location>
</feature>
<evidence type="ECO:0000256" key="2">
    <source>
        <dbReference type="ARBA" id="ARBA00022658"/>
    </source>
</evidence>
<feature type="domain" description="DH" evidence="5">
    <location>
        <begin position="966"/>
        <end position="1158"/>
    </location>
</feature>